<reference evidence="2 3" key="1">
    <citation type="submission" date="2023-04" db="EMBL/GenBank/DDBJ databases">
        <title>Ottowia paracancer sp. nov., isolated from human stomach.</title>
        <authorList>
            <person name="Song Y."/>
        </authorList>
    </citation>
    <scope>NUCLEOTIDE SEQUENCE [LARGE SCALE GENOMIC DNA]</scope>
    <source>
        <strain evidence="2 3">10c7w1</strain>
    </source>
</reference>
<proteinExistence type="predicted"/>
<feature type="signal peptide" evidence="1">
    <location>
        <begin position="1"/>
        <end position="27"/>
    </location>
</feature>
<accession>A0AAW6RPY4</accession>
<dbReference type="RefSeq" id="WP_279524538.1">
    <property type="nucleotide sequence ID" value="NZ_JARVII010000015.1"/>
</dbReference>
<sequence>MVHRTVTVLRHLAGAVALAALASAAHGQSALSLTCPTAAAGPATPLTFATGAGWERQHSGSWGAATTTYKNSAWYPSGSTPPAGTAWLSPADPATNPTFDTTNPIPFRSPGIQVNNRIDLSSIQTSIQVSVDNDLLRTGVSNTANPGGVFVATAQSGFGALSAAFTPALAWTHGANRLIFEVKNAEATLDPTTPMGIYATVTVTANCNAASASAVQAVPADAPWALLLAGLGVAGLAARQRQARRQDKNGAV</sequence>
<comment type="caution">
    <text evidence="2">The sequence shown here is derived from an EMBL/GenBank/DDBJ whole genome shotgun (WGS) entry which is preliminary data.</text>
</comment>
<protein>
    <recommendedName>
        <fullName evidence="4">PEP-CTERM sorting domain-containing protein</fullName>
    </recommendedName>
</protein>
<gene>
    <name evidence="2" type="ORF">QB898_08170</name>
</gene>
<keyword evidence="3" id="KW-1185">Reference proteome</keyword>
<evidence type="ECO:0008006" key="4">
    <source>
        <dbReference type="Google" id="ProtNLM"/>
    </source>
</evidence>
<evidence type="ECO:0000313" key="3">
    <source>
        <dbReference type="Proteomes" id="UP001237156"/>
    </source>
</evidence>
<dbReference type="AlphaFoldDB" id="A0AAW6RPY4"/>
<organism evidence="2 3">
    <name type="scientific">Ottowia cancrivicina</name>
    <dbReference type="NCBI Taxonomy" id="3040346"/>
    <lineage>
        <taxon>Bacteria</taxon>
        <taxon>Pseudomonadati</taxon>
        <taxon>Pseudomonadota</taxon>
        <taxon>Betaproteobacteria</taxon>
        <taxon>Burkholderiales</taxon>
        <taxon>Comamonadaceae</taxon>
        <taxon>Ottowia</taxon>
    </lineage>
</organism>
<dbReference type="EMBL" id="JARVII010000015">
    <property type="protein sequence ID" value="MDG9699685.1"/>
    <property type="molecule type" value="Genomic_DNA"/>
</dbReference>
<name>A0AAW6RPY4_9BURK</name>
<dbReference type="Proteomes" id="UP001237156">
    <property type="component" value="Unassembled WGS sequence"/>
</dbReference>
<evidence type="ECO:0000313" key="2">
    <source>
        <dbReference type="EMBL" id="MDG9699685.1"/>
    </source>
</evidence>
<evidence type="ECO:0000256" key="1">
    <source>
        <dbReference type="SAM" id="SignalP"/>
    </source>
</evidence>
<keyword evidence="1" id="KW-0732">Signal</keyword>
<feature type="chain" id="PRO_5043722984" description="PEP-CTERM sorting domain-containing protein" evidence="1">
    <location>
        <begin position="28"/>
        <end position="252"/>
    </location>
</feature>